<reference evidence="5" key="1">
    <citation type="journal article" date="2016" name="Biosci. Biotechnol. Biochem.">
        <title>Bioconversion of AHX to AOH by resting cells of Burkholderia contaminans CH-1.</title>
        <authorList>
            <person name="Choi J.H."/>
            <person name="Kikuchi A."/>
            <person name="Pumkaeo P."/>
            <person name="Hirai H."/>
            <person name="Tokuyama S."/>
            <person name="Kawagishi H."/>
        </authorList>
    </citation>
    <scope>NUCLEOTIDE SEQUENCE</scope>
    <source>
        <strain evidence="5">CH-1</strain>
    </source>
</reference>
<organism evidence="5">
    <name type="scientific">Burkholderia contaminans</name>
    <dbReference type="NCBI Taxonomy" id="488447"/>
    <lineage>
        <taxon>Bacteria</taxon>
        <taxon>Pseudomonadati</taxon>
        <taxon>Pseudomonadota</taxon>
        <taxon>Betaproteobacteria</taxon>
        <taxon>Burkholderiales</taxon>
        <taxon>Burkholderiaceae</taxon>
        <taxon>Burkholderia</taxon>
        <taxon>Burkholderia cepacia complex</taxon>
    </lineage>
</organism>
<accession>A0A286P617</accession>
<dbReference type="InterPro" id="IPR008567">
    <property type="entry name" value="BKACE"/>
</dbReference>
<dbReference type="GO" id="GO:0046872">
    <property type="term" value="F:metal ion binding"/>
    <property type="evidence" value="ECO:0007669"/>
    <property type="project" value="UniProtKB-KW"/>
</dbReference>
<sequence length="335" mass="35924">MARALRAARPDEIRIATQPDSSEATSMNHEVIITCAVTGAGDTVGKHPAIPVTPKEIAAAAIEAAKAGATVAHCHVRDPQTGRGSRDPNLYREVVDRIRSADVDVIINLTAGMGGDLEIGPGEDPMRFGKGTDLVGGLTRLAHVEDLLPEICTLDCGTLNFGDGDYIYVSTPAQLRAGAKRIQELGVKPELEIFDTGHLWFAKQLLKEGLLDDPPLFQLCLGIPWGAPADTGTMKAMVDNLPPGAHWAGFGIGRMQMPMVAQAMLLGGHVRVGLEDNIWLDRGVHATNGTLVERAREIIERLGARVLTPAEGRRKLGLPARGERPLERRAIAEFA</sequence>
<comment type="cofactor">
    <cofactor evidence="1">
        <name>Zn(2+)</name>
        <dbReference type="ChEBI" id="CHEBI:29105"/>
    </cofactor>
</comment>
<evidence type="ECO:0000256" key="1">
    <source>
        <dbReference type="ARBA" id="ARBA00001947"/>
    </source>
</evidence>
<dbReference type="PANTHER" id="PTHR37418">
    <property type="entry name" value="3-KETO-5-AMINOHEXANOATE CLEAVAGE ENZYME-RELATED"/>
    <property type="match status" value="1"/>
</dbReference>
<protein>
    <submittedName>
        <fullName evidence="5">3-keto-5-aminohexanoate cleavage enzyme</fullName>
    </submittedName>
</protein>
<keyword evidence="4" id="KW-0862">Zinc</keyword>
<dbReference type="Gene3D" id="3.20.20.70">
    <property type="entry name" value="Aldolase class I"/>
    <property type="match status" value="1"/>
</dbReference>
<evidence type="ECO:0000256" key="3">
    <source>
        <dbReference type="ARBA" id="ARBA00022723"/>
    </source>
</evidence>
<dbReference type="InterPro" id="IPR013785">
    <property type="entry name" value="Aldolase_TIM"/>
</dbReference>
<keyword evidence="3" id="KW-0479">Metal-binding</keyword>
<dbReference type="GO" id="GO:0043720">
    <property type="term" value="F:3-keto-5-aminohexanoate cleavage activity"/>
    <property type="evidence" value="ECO:0007669"/>
    <property type="project" value="InterPro"/>
</dbReference>
<dbReference type="PANTHER" id="PTHR37418:SF2">
    <property type="entry name" value="3-KETO-5-AMINOHEXANOATE CLEAVAGE ENZYME"/>
    <property type="match status" value="1"/>
</dbReference>
<evidence type="ECO:0000256" key="2">
    <source>
        <dbReference type="ARBA" id="ARBA00022679"/>
    </source>
</evidence>
<evidence type="ECO:0000313" key="5">
    <source>
        <dbReference type="EMBL" id="BBA38260.1"/>
    </source>
</evidence>
<keyword evidence="2" id="KW-0808">Transferase</keyword>
<proteinExistence type="predicted"/>
<evidence type="ECO:0000256" key="4">
    <source>
        <dbReference type="ARBA" id="ARBA00022833"/>
    </source>
</evidence>
<name>A0A286P617_9BURK</name>
<reference evidence="5" key="2">
    <citation type="journal article" date="2017" name="Genome Announc.">
        <title>High-Quality Draft Genome Sequence of Burkholderia contaminans CH-1, a Gram-Negative Bacterium That Metabolizes 2-Azahypoxanthine, a Plant Growth-Regulating Compound.</title>
        <authorList>
            <person name="Choi J.-H."/>
            <person name="Sugiura H."/>
            <person name="Moriuchi R."/>
            <person name="Kawagishi H."/>
            <person name="Dohra H."/>
        </authorList>
    </citation>
    <scope>NUCLEOTIDE SEQUENCE</scope>
    <source>
        <strain evidence="5">CH-1</strain>
    </source>
</reference>
<dbReference type="EMBL" id="AP018357">
    <property type="protein sequence ID" value="BBA38260.1"/>
    <property type="molecule type" value="Genomic_DNA"/>
</dbReference>
<dbReference type="Pfam" id="PF05853">
    <property type="entry name" value="BKACE"/>
    <property type="match status" value="1"/>
</dbReference>
<gene>
    <name evidence="5" type="ORF">BCCH1_06760</name>
</gene>
<dbReference type="AlphaFoldDB" id="A0A286P617"/>